<evidence type="ECO:0000256" key="1">
    <source>
        <dbReference type="SAM" id="MobiDB-lite"/>
    </source>
</evidence>
<dbReference type="AlphaFoldDB" id="A0AAN4Z741"/>
<name>A0AAN4Z741_9BILA</name>
<dbReference type="EMBL" id="BTRK01000002">
    <property type="protein sequence ID" value="GMR34334.1"/>
    <property type="molecule type" value="Genomic_DNA"/>
</dbReference>
<gene>
    <name evidence="2" type="ORF">PMAYCL1PPCAC_04529</name>
</gene>
<organism evidence="2 3">
    <name type="scientific">Pristionchus mayeri</name>
    <dbReference type="NCBI Taxonomy" id="1317129"/>
    <lineage>
        <taxon>Eukaryota</taxon>
        <taxon>Metazoa</taxon>
        <taxon>Ecdysozoa</taxon>
        <taxon>Nematoda</taxon>
        <taxon>Chromadorea</taxon>
        <taxon>Rhabditida</taxon>
        <taxon>Rhabditina</taxon>
        <taxon>Diplogasteromorpha</taxon>
        <taxon>Diplogasteroidea</taxon>
        <taxon>Neodiplogasteridae</taxon>
        <taxon>Pristionchus</taxon>
    </lineage>
</organism>
<feature type="compositionally biased region" description="Basic and acidic residues" evidence="1">
    <location>
        <begin position="11"/>
        <end position="26"/>
    </location>
</feature>
<protein>
    <submittedName>
        <fullName evidence="2">Uncharacterized protein</fullName>
    </submittedName>
</protein>
<accession>A0AAN4Z741</accession>
<feature type="non-terminal residue" evidence="2">
    <location>
        <position position="112"/>
    </location>
</feature>
<evidence type="ECO:0000313" key="2">
    <source>
        <dbReference type="EMBL" id="GMR34334.1"/>
    </source>
</evidence>
<feature type="region of interest" description="Disordered" evidence="1">
    <location>
        <begin position="1"/>
        <end position="26"/>
    </location>
</feature>
<feature type="non-terminal residue" evidence="2">
    <location>
        <position position="1"/>
    </location>
</feature>
<sequence length="112" mass="12616">FAARSILHPSVSDRESRETVARRPSDRLSLRNADDCCDSRNHAADSEGRFALAQLDLLVLHDPLLHVRRHTSSARILLHSAWHNLLPGHSVHVLAAAYLLHLQSQHRRVGNE</sequence>
<comment type="caution">
    <text evidence="2">The sequence shown here is derived from an EMBL/GenBank/DDBJ whole genome shotgun (WGS) entry which is preliminary data.</text>
</comment>
<dbReference type="Proteomes" id="UP001328107">
    <property type="component" value="Unassembled WGS sequence"/>
</dbReference>
<reference evidence="3" key="1">
    <citation type="submission" date="2022-10" db="EMBL/GenBank/DDBJ databases">
        <title>Genome assembly of Pristionchus species.</title>
        <authorList>
            <person name="Yoshida K."/>
            <person name="Sommer R.J."/>
        </authorList>
    </citation>
    <scope>NUCLEOTIDE SEQUENCE [LARGE SCALE GENOMIC DNA]</scope>
    <source>
        <strain evidence="3">RS5460</strain>
    </source>
</reference>
<proteinExistence type="predicted"/>
<keyword evidence="3" id="KW-1185">Reference proteome</keyword>
<evidence type="ECO:0000313" key="3">
    <source>
        <dbReference type="Proteomes" id="UP001328107"/>
    </source>
</evidence>